<feature type="region of interest" description="Disordered" evidence="18">
    <location>
        <begin position="1187"/>
        <end position="1239"/>
    </location>
</feature>
<keyword evidence="11" id="KW-0547">Nucleotide-binding</keyword>
<keyword evidence="25" id="KW-1185">Reference proteome</keyword>
<keyword evidence="13" id="KW-0460">Magnesium</keyword>
<dbReference type="SUPFAM" id="SSF51735">
    <property type="entry name" value="NAD(P)-binding Rossmann-fold domains"/>
    <property type="match status" value="1"/>
</dbReference>
<evidence type="ECO:0000259" key="21">
    <source>
        <dbReference type="Pfam" id="PF02629"/>
    </source>
</evidence>
<dbReference type="GO" id="GO:0006085">
    <property type="term" value="P:acetyl-CoA biosynthetic process"/>
    <property type="evidence" value="ECO:0007669"/>
    <property type="project" value="TreeGrafter"/>
</dbReference>
<evidence type="ECO:0000313" key="24">
    <source>
        <dbReference type="EMBL" id="KJH49710.1"/>
    </source>
</evidence>
<dbReference type="Gene3D" id="1.10.580.10">
    <property type="entry name" value="Citrate Synthase, domain 1"/>
    <property type="match status" value="1"/>
</dbReference>
<dbReference type="GO" id="GO:0005829">
    <property type="term" value="C:cytosol"/>
    <property type="evidence" value="ECO:0007669"/>
    <property type="project" value="TreeGrafter"/>
</dbReference>
<evidence type="ECO:0000256" key="10">
    <source>
        <dbReference type="ARBA" id="ARBA00022723"/>
    </source>
</evidence>
<dbReference type="InterPro" id="IPR036291">
    <property type="entry name" value="NAD(P)-bd_dom_sf"/>
</dbReference>
<keyword evidence="19" id="KW-1133">Transmembrane helix</keyword>
<keyword evidence="7" id="KW-0444">Lipid biosynthesis</keyword>
<keyword evidence="14" id="KW-0443">Lipid metabolism</keyword>
<evidence type="ECO:0000259" key="23">
    <source>
        <dbReference type="Pfam" id="PF24948"/>
    </source>
</evidence>
<proteinExistence type="inferred from homology"/>
<dbReference type="InterPro" id="IPR033847">
    <property type="entry name" value="Citrt_syn/SCS-alpha_CS"/>
</dbReference>
<evidence type="ECO:0000256" key="19">
    <source>
        <dbReference type="SAM" id="Phobius"/>
    </source>
</evidence>
<dbReference type="PANTHER" id="PTHR23118:SF42">
    <property type="entry name" value="ATP-CITRATE SYNTHASE"/>
    <property type="match status" value="1"/>
</dbReference>
<dbReference type="CDD" id="cd06100">
    <property type="entry name" value="CCL_ACL-C"/>
    <property type="match status" value="1"/>
</dbReference>
<dbReference type="InterPro" id="IPR002020">
    <property type="entry name" value="Citrate_synthase"/>
</dbReference>
<dbReference type="PROSITE" id="PS01217">
    <property type="entry name" value="SUCCINYL_COA_LIG_3"/>
    <property type="match status" value="1"/>
</dbReference>
<evidence type="ECO:0000256" key="4">
    <source>
        <dbReference type="ARBA" id="ARBA00011881"/>
    </source>
</evidence>
<reference evidence="25" key="2">
    <citation type="journal article" date="2016" name="Sci. Rep.">
        <title>Dictyocaulus viviparus genome, variome and transcriptome elucidate lungworm biology and support future intervention.</title>
        <authorList>
            <person name="McNulty S.N."/>
            <person name="Strube C."/>
            <person name="Rosa B.A."/>
            <person name="Martin J.C."/>
            <person name="Tyagi R."/>
            <person name="Choi Y.J."/>
            <person name="Wang Q."/>
            <person name="Hallsworth Pepin K."/>
            <person name="Zhang X."/>
            <person name="Ozersky P."/>
            <person name="Wilson R.K."/>
            <person name="Sternberg P.W."/>
            <person name="Gasser R.B."/>
            <person name="Mitreva M."/>
        </authorList>
    </citation>
    <scope>NUCLEOTIDE SEQUENCE [LARGE SCALE GENOMIC DNA]</scope>
    <source>
        <strain evidence="25">HannoverDv2000</strain>
    </source>
</reference>
<dbReference type="GO" id="GO:0003878">
    <property type="term" value="F:ATP citrate synthase activity"/>
    <property type="evidence" value="ECO:0007669"/>
    <property type="project" value="UniProtKB-EC"/>
</dbReference>
<keyword evidence="8" id="KW-0597">Phosphoprotein</keyword>
<feature type="domain" description="ATP-citrate synthase ATP-grasp" evidence="23">
    <location>
        <begin position="52"/>
        <end position="195"/>
    </location>
</feature>
<keyword evidence="19" id="KW-0812">Transmembrane</keyword>
<dbReference type="PANTHER" id="PTHR23118">
    <property type="entry name" value="ATP-CITRATE SYNTHASE"/>
    <property type="match status" value="1"/>
</dbReference>
<comment type="subcellular location">
    <subcellularLocation>
        <location evidence="1">Cytoplasm</location>
    </subcellularLocation>
</comment>
<dbReference type="InterPro" id="IPR016102">
    <property type="entry name" value="Succinyl-CoA_synth-like"/>
</dbReference>
<dbReference type="STRING" id="29172.A0A0D8XZ32"/>
<dbReference type="InterPro" id="IPR036969">
    <property type="entry name" value="Citrate_synthase_sf"/>
</dbReference>
<evidence type="ECO:0000256" key="13">
    <source>
        <dbReference type="ARBA" id="ARBA00022842"/>
    </source>
</evidence>
<dbReference type="InterPro" id="IPR016142">
    <property type="entry name" value="Citrate_synth-like_lrg_a-sub"/>
</dbReference>
<dbReference type="Pfam" id="PF00285">
    <property type="entry name" value="Citrate_synt"/>
    <property type="match status" value="1"/>
</dbReference>
<name>A0A0D8XZ32_DICVI</name>
<feature type="domain" description="ATP-citrate synthase/succinyl-CoA ligase C-terminal" evidence="20">
    <location>
        <begin position="637"/>
        <end position="761"/>
    </location>
</feature>
<dbReference type="Gene3D" id="3.40.50.720">
    <property type="entry name" value="NAD(P)-binding Rossmann-like Domain"/>
    <property type="match status" value="1"/>
</dbReference>
<comment type="function">
    <text evidence="17">Catalyzes the cleavage of citrate into oxaloacetate and acetyl-CoA, the latter serving as common substrate in multiple biochemical reactions in protein, carbohydrate and lipid metabolism.</text>
</comment>
<dbReference type="InterPro" id="IPR017866">
    <property type="entry name" value="Succ-CoA_synthase_bsu_CS"/>
</dbReference>
<evidence type="ECO:0000256" key="7">
    <source>
        <dbReference type="ARBA" id="ARBA00022516"/>
    </source>
</evidence>
<dbReference type="InterPro" id="IPR005811">
    <property type="entry name" value="SUCC_ACL_C"/>
</dbReference>
<dbReference type="Pfam" id="PF02629">
    <property type="entry name" value="CoA_binding"/>
    <property type="match status" value="1"/>
</dbReference>
<dbReference type="OrthoDB" id="3261737at2759"/>
<evidence type="ECO:0000256" key="18">
    <source>
        <dbReference type="SAM" id="MobiDB-lite"/>
    </source>
</evidence>
<keyword evidence="10" id="KW-0479">Metal-binding</keyword>
<evidence type="ECO:0000256" key="12">
    <source>
        <dbReference type="ARBA" id="ARBA00022840"/>
    </source>
</evidence>
<dbReference type="InterPro" id="IPR003781">
    <property type="entry name" value="CoA-bd"/>
</dbReference>
<evidence type="ECO:0000256" key="14">
    <source>
        <dbReference type="ARBA" id="ARBA00023098"/>
    </source>
</evidence>
<dbReference type="SUPFAM" id="SSF56059">
    <property type="entry name" value="Glutathione synthetase ATP-binding domain-like"/>
    <property type="match status" value="1"/>
</dbReference>
<dbReference type="PROSITE" id="PS00399">
    <property type="entry name" value="SUCCINYL_COA_LIG_2"/>
    <property type="match status" value="1"/>
</dbReference>
<dbReference type="SUPFAM" id="SSF48256">
    <property type="entry name" value="Citrate synthase"/>
    <property type="match status" value="1"/>
</dbReference>
<comment type="subunit">
    <text evidence="4">Homotetramer.</text>
</comment>
<feature type="domain" description="ATP-citrate synthase citrate-binding" evidence="22">
    <location>
        <begin position="211"/>
        <end position="388"/>
    </location>
</feature>
<evidence type="ECO:0000313" key="25">
    <source>
        <dbReference type="Proteomes" id="UP000053766"/>
    </source>
</evidence>
<keyword evidence="9" id="KW-0808">Transferase</keyword>
<evidence type="ECO:0000256" key="1">
    <source>
        <dbReference type="ARBA" id="ARBA00004496"/>
    </source>
</evidence>
<dbReference type="InterPro" id="IPR017440">
    <property type="entry name" value="Cit_synth/succinyl-CoA_lig_AS"/>
</dbReference>
<feature type="compositionally biased region" description="Low complexity" evidence="18">
    <location>
        <begin position="1192"/>
        <end position="1210"/>
    </location>
</feature>
<dbReference type="GO" id="GO:0046872">
    <property type="term" value="F:metal ion binding"/>
    <property type="evidence" value="ECO:0007669"/>
    <property type="project" value="UniProtKB-KW"/>
</dbReference>
<reference evidence="24 25" key="1">
    <citation type="submission" date="2013-11" db="EMBL/GenBank/DDBJ databases">
        <title>Draft genome of the bovine lungworm Dictyocaulus viviparus.</title>
        <authorList>
            <person name="Mitreva M."/>
        </authorList>
    </citation>
    <scope>NUCLEOTIDE SEQUENCE [LARGE SCALE GENOMIC DNA]</scope>
    <source>
        <strain evidence="24 25">HannoverDv2000</strain>
    </source>
</reference>
<dbReference type="EMBL" id="KN716225">
    <property type="protein sequence ID" value="KJH49710.1"/>
    <property type="molecule type" value="Genomic_DNA"/>
</dbReference>
<evidence type="ECO:0000256" key="2">
    <source>
        <dbReference type="ARBA" id="ARBA00005899"/>
    </source>
</evidence>
<accession>A0A0D8XZ32</accession>
<sequence length="1469" mass="162331">MSAKAISELSGKELLYRYLECSGLIDAPRCTRLLAGDDFSAVVKDVTWLSDTQAGKTSGRLHTFIMEPFCVHSDKDELYIAIYSQRNYDVIMFYEHGGVDVGDIDKKARTVRVEVSLDDDEMMPTEIQLEQLIGNLGDKTKILTSFILSLYSVYKFLHFTYLEINPLVVKHSKVVILDLAAKLDETANFLCSDKWKTRSGSNVEFPAPFGRDLTKEEQYIADLDAKTGASLKLTILNRKGRIWTMVAGGGASVVFTDTVCDLGGAGELANYGEYSGDPSETQTFEYAKTLLSVMTEGPPDPRGKVLIIGGSIANFTNVAKTFGGIVRAFEVFVERLREHNVTIFVRRGGPNYQEGLRKIKDAAQKLELPIHVFGPETHMTAIVGAALGVRDLPAVPHVPQTTGQFLLSPERNVWRILNRFYYHFATTAGGVRTTSRQPSCDLSSDSGAGDTKATQLSNCNEVEKKYDSLFERDTKAIVWGQQQKAIQGMLDFDYVCRRPEPSVVASTYPFTGDSKQKFYFGHREILIPAYKSMAKAFSTHPDASVLVTFASLRSVYETVLEALQFPQITVIAIIAEGVPENQTRKLIKAAGEKGVTLIGPATVGGIKPGCLKIGNTGGMMDNILASKLYRPGSVAYVSRSGGMSNELNNIISINTDGVFEGIAIGGDRYPGSTYTDHILRYQKDDRVKMMVLLGEVGGVEEYKIVEALRDGRITKPLVAWCIGTCADHITSEVQFGHAGASANAFGETAAAKNIALKEAGARVPDSFDDLGRMVKETFSELVAKGIVQLRPEIPPPAVPMDYAWARELGLIRKPASFMTSICDERGEELNYAGVPITKVLEQDIGVGGVLGLLWFQKRLPAYANKFIEICLMLTADHGPAVSGAHNTIVCARAGKDLISSLVSGLLTIGDRFGGALDGAARQFSEAVDKGWSPMQFVNEMRKQGKHIMGIGHRVKSINNPDKRVEILKNFTLDRKQFKQETPLLEYALQVEKITTAKKPNLILNVDGAIGVIFVDILRHSGMFTPAEAQETIEIGALNGLFVLGRSLGFIGHYLDQRRLKQGLYRHPWDDISYIMPERDLVSKDANGMQMETIDADGFHDARQENGNSPQNEFKSGSFHLVNNDDFIALNGGNSDEMKSASKDVIYKKKQVKTLKYRKKFKRNLFETNGDVKNTDTLTTSNNWTVISYKQPTNGTNSTGTVNSSNGASSSDKYNSPLNKEVNERSHRMSSIEPSDQQTEAIQTHKIKKRSLDLGKEKIGWSVIIPCIIGAVIFVIVGVAIGVVLAIRYNRSQNKKKKESIRIEKPPRQMECADIYATKFNYCGALVLDPKVKGPVQHACDSQDTVTGTLKSLQFDPNLNEIVDIGSNVEIINENELATTDVERTDDDTKRQAISVKNLKSMLLQKTARRAKFGNWKKAEKGTTHKIQLAINHVEENAASQRRRRAALNETQLNDRFFLSLIFCLHFTID</sequence>
<dbReference type="FunFam" id="3.40.50.720:FF:000024">
    <property type="entry name" value="Probable ATP-citrate synthase"/>
    <property type="match status" value="1"/>
</dbReference>
<evidence type="ECO:0000256" key="5">
    <source>
        <dbReference type="ARBA" id="ARBA00012639"/>
    </source>
</evidence>
<comment type="similarity">
    <text evidence="2">In the C-terminal section; belongs to the succinate/malate CoA ligase alpha subunit family.</text>
</comment>
<keyword evidence="6" id="KW-0963">Cytoplasm</keyword>
<dbReference type="FunFam" id="3.40.50.261:FF:000003">
    <property type="entry name" value="ATP-citrate synthase subunit"/>
    <property type="match status" value="1"/>
</dbReference>
<organism evidence="24 25">
    <name type="scientific">Dictyocaulus viviparus</name>
    <name type="common">Bovine lungworm</name>
    <dbReference type="NCBI Taxonomy" id="29172"/>
    <lineage>
        <taxon>Eukaryota</taxon>
        <taxon>Metazoa</taxon>
        <taxon>Ecdysozoa</taxon>
        <taxon>Nematoda</taxon>
        <taxon>Chromadorea</taxon>
        <taxon>Rhabditida</taxon>
        <taxon>Rhabditina</taxon>
        <taxon>Rhabditomorpha</taxon>
        <taxon>Strongyloidea</taxon>
        <taxon>Metastrongylidae</taxon>
        <taxon>Dictyocaulus</taxon>
    </lineage>
</organism>
<dbReference type="Gene3D" id="3.40.50.261">
    <property type="entry name" value="Succinyl-CoA synthetase domains"/>
    <property type="match status" value="2"/>
</dbReference>
<dbReference type="InterPro" id="IPR056749">
    <property type="entry name" value="Citrate_synth_N"/>
</dbReference>
<keyword evidence="19" id="KW-0472">Membrane</keyword>
<evidence type="ECO:0000256" key="8">
    <source>
        <dbReference type="ARBA" id="ARBA00022553"/>
    </source>
</evidence>
<dbReference type="InterPro" id="IPR032263">
    <property type="entry name" value="Citrate-bd"/>
</dbReference>
<dbReference type="GO" id="GO:0005524">
    <property type="term" value="F:ATP binding"/>
    <property type="evidence" value="ECO:0007669"/>
    <property type="project" value="UniProtKB-KW"/>
</dbReference>
<dbReference type="FunFam" id="3.40.50.261:FF:000004">
    <property type="entry name" value="ATP-citrate synthase subunit"/>
    <property type="match status" value="1"/>
</dbReference>
<comment type="similarity">
    <text evidence="3">In the N-terminal section; belongs to the succinate/malate CoA ligase beta subunit family.</text>
</comment>
<dbReference type="Proteomes" id="UP000053766">
    <property type="component" value="Unassembled WGS sequence"/>
</dbReference>
<evidence type="ECO:0000259" key="22">
    <source>
        <dbReference type="Pfam" id="PF16114"/>
    </source>
</evidence>
<keyword evidence="12" id="KW-0067">ATP-binding</keyword>
<dbReference type="EC" id="2.3.3.8" evidence="5"/>
<dbReference type="Gene3D" id="3.30.470.110">
    <property type="match status" value="1"/>
</dbReference>
<evidence type="ECO:0000256" key="3">
    <source>
        <dbReference type="ARBA" id="ARBA00010719"/>
    </source>
</evidence>
<dbReference type="Pfam" id="PF00549">
    <property type="entry name" value="Ligase_CoA"/>
    <property type="match status" value="1"/>
</dbReference>
<dbReference type="Pfam" id="PF16114">
    <property type="entry name" value="Citrate_bind"/>
    <property type="match status" value="1"/>
</dbReference>
<dbReference type="Gene3D" id="1.10.230.10">
    <property type="entry name" value="Cytochrome P450-Terp, domain 2"/>
    <property type="match status" value="1"/>
</dbReference>
<evidence type="ECO:0000256" key="17">
    <source>
        <dbReference type="ARBA" id="ARBA00093367"/>
    </source>
</evidence>
<dbReference type="GO" id="GO:0006633">
    <property type="term" value="P:fatty acid biosynthetic process"/>
    <property type="evidence" value="ECO:0007669"/>
    <property type="project" value="TreeGrafter"/>
</dbReference>
<dbReference type="SUPFAM" id="SSF52210">
    <property type="entry name" value="Succinyl-CoA synthetase domains"/>
    <property type="match status" value="1"/>
</dbReference>
<dbReference type="InterPro" id="IPR016143">
    <property type="entry name" value="Citrate_synth-like_sm_a-sub"/>
</dbReference>
<dbReference type="Pfam" id="PF24948">
    <property type="entry name" value="Citrate_synth_N"/>
    <property type="match status" value="1"/>
</dbReference>
<evidence type="ECO:0000256" key="6">
    <source>
        <dbReference type="ARBA" id="ARBA00022490"/>
    </source>
</evidence>
<evidence type="ECO:0000256" key="11">
    <source>
        <dbReference type="ARBA" id="ARBA00022741"/>
    </source>
</evidence>
<evidence type="ECO:0000256" key="9">
    <source>
        <dbReference type="ARBA" id="ARBA00022679"/>
    </source>
</evidence>
<gene>
    <name evidence="24" type="ORF">DICVIV_04131</name>
</gene>
<evidence type="ECO:0000256" key="15">
    <source>
        <dbReference type="ARBA" id="ARBA00030151"/>
    </source>
</evidence>
<evidence type="ECO:0000256" key="16">
    <source>
        <dbReference type="ARBA" id="ARBA00030982"/>
    </source>
</evidence>
<feature type="transmembrane region" description="Helical" evidence="19">
    <location>
        <begin position="1258"/>
        <end position="1286"/>
    </location>
</feature>
<feature type="domain" description="CoA-binding" evidence="21">
    <location>
        <begin position="472"/>
        <end position="577"/>
    </location>
</feature>
<dbReference type="PROSITE" id="PS01216">
    <property type="entry name" value="SUCCINYL_COA_LIG_1"/>
    <property type="match status" value="1"/>
</dbReference>
<protein>
    <recommendedName>
        <fullName evidence="5">ATP citrate synthase</fullName>
        <ecNumber evidence="5">2.3.3.8</ecNumber>
    </recommendedName>
    <alternativeName>
        <fullName evidence="15">ATP-citrate (pro-S-)-lyase</fullName>
    </alternativeName>
    <alternativeName>
        <fullName evidence="16">Citrate cleavage enzyme</fullName>
    </alternativeName>
</protein>
<evidence type="ECO:0000259" key="20">
    <source>
        <dbReference type="Pfam" id="PF00549"/>
    </source>
</evidence>